<protein>
    <recommendedName>
        <fullName evidence="4">Pyrrolo-quinoline quinone repeat domain-containing protein</fullName>
    </recommendedName>
</protein>
<keyword evidence="3" id="KW-0560">Oxidoreductase</keyword>
<dbReference type="AlphaFoldDB" id="A0A381W6U5"/>
<dbReference type="PANTHER" id="PTHR32303:SF4">
    <property type="entry name" value="QUINOPROTEIN GLUCOSE DEHYDROGENASE"/>
    <property type="match status" value="1"/>
</dbReference>
<evidence type="ECO:0000313" key="5">
    <source>
        <dbReference type="EMBL" id="SVA48234.1"/>
    </source>
</evidence>
<dbReference type="SMART" id="SM00564">
    <property type="entry name" value="PQQ"/>
    <property type="match status" value="5"/>
</dbReference>
<dbReference type="GO" id="GO:0016491">
    <property type="term" value="F:oxidoreductase activity"/>
    <property type="evidence" value="ECO:0007669"/>
    <property type="project" value="UniProtKB-KW"/>
</dbReference>
<evidence type="ECO:0000256" key="1">
    <source>
        <dbReference type="ARBA" id="ARBA00001931"/>
    </source>
</evidence>
<dbReference type="EMBL" id="UINC01010880">
    <property type="protein sequence ID" value="SVA48234.1"/>
    <property type="molecule type" value="Genomic_DNA"/>
</dbReference>
<accession>A0A381W6U5</accession>
<evidence type="ECO:0000256" key="3">
    <source>
        <dbReference type="ARBA" id="ARBA00023002"/>
    </source>
</evidence>
<name>A0A381W6U5_9ZZZZ</name>
<organism evidence="5">
    <name type="scientific">marine metagenome</name>
    <dbReference type="NCBI Taxonomy" id="408172"/>
    <lineage>
        <taxon>unclassified sequences</taxon>
        <taxon>metagenomes</taxon>
        <taxon>ecological metagenomes</taxon>
    </lineage>
</organism>
<reference evidence="5" key="1">
    <citation type="submission" date="2018-05" db="EMBL/GenBank/DDBJ databases">
        <authorList>
            <person name="Lanie J.A."/>
            <person name="Ng W.-L."/>
            <person name="Kazmierczak K.M."/>
            <person name="Andrzejewski T.M."/>
            <person name="Davidsen T.M."/>
            <person name="Wayne K.J."/>
            <person name="Tettelin H."/>
            <person name="Glass J.I."/>
            <person name="Rusch D."/>
            <person name="Podicherti R."/>
            <person name="Tsui H.-C.T."/>
            <person name="Winkler M.E."/>
        </authorList>
    </citation>
    <scope>NUCLEOTIDE SEQUENCE</scope>
</reference>
<dbReference type="InterPro" id="IPR018391">
    <property type="entry name" value="PQQ_b-propeller_rpt"/>
</dbReference>
<dbReference type="SUPFAM" id="SSF50998">
    <property type="entry name" value="Quinoprotein alcohol dehydrogenase-like"/>
    <property type="match status" value="1"/>
</dbReference>
<evidence type="ECO:0000259" key="4">
    <source>
        <dbReference type="Pfam" id="PF01011"/>
    </source>
</evidence>
<comment type="similarity">
    <text evidence="2">Belongs to the bacterial PQQ dehydrogenase family.</text>
</comment>
<gene>
    <name evidence="5" type="ORF">METZ01_LOCUS101088</name>
</gene>
<dbReference type="Gene3D" id="2.140.10.10">
    <property type="entry name" value="Quinoprotein alcohol dehydrogenase-like superfamily"/>
    <property type="match status" value="1"/>
</dbReference>
<dbReference type="InterPro" id="IPR002372">
    <property type="entry name" value="PQQ_rpt_dom"/>
</dbReference>
<feature type="domain" description="Pyrrolo-quinoline quinone repeat" evidence="4">
    <location>
        <begin position="31"/>
        <end position="617"/>
    </location>
</feature>
<sequence length="631" mass="69618">MTSCVRVINVVAAVLAVAAVPAMSVHAQDDWPAWGREASNQRHSPLTQINVENVSTLVPAWRYEMPRPGVPSRPAQSTPLMVDGVLYLSFPYYRVVALEADTGEELWDYTAPGAWDSPEHQLHWTGGSMRGLTYWEGDEGTPPQIVFGTEEGELISLDSKTGIPNGRFGNDGYVDLKTEDVMNGFPEMHYGISSGVAVYKHLVFTGVHNADETGSKGPAGDVRAWDLRTGEHVWTFHTVPHAGEVGNETWLNDSWRNVSGANTWTFFTIDEERGILYMPLGSALNDFYGMDRPGDNLFSDSIVAVDAMTGELMWFFQAVHHDLWDLDMPVPPVLFDVERDGETIPAVGVMTKYPVLFIFNRVTGEPIYEIEERPVPRGDMQGEYYSPTQPFPVKPPPFGRISFTMDDIATVTPEHTAACRERLMQYDGGRNRGPFTPPSEEGALVFPSTGGGTEFTGGTFDPNLGYYIINYADTGHISTLRSVEDDPDRRGYVGPPESRRRYWHVVDRLTVNGWPCWQPPWSQLVAVDVNTGEIAWKIPFGTVEGTPPGLLTGAPNSQKGGPTSTAAGLLFIGGASDRRFRAYETKTGRELWNVETEQMISGANPITYMGTNGKQYVAVAAGTTLLTYTLP</sequence>
<comment type="cofactor">
    <cofactor evidence="1">
        <name>pyrroloquinoline quinone</name>
        <dbReference type="ChEBI" id="CHEBI:58442"/>
    </cofactor>
</comment>
<dbReference type="InterPro" id="IPR011047">
    <property type="entry name" value="Quinoprotein_ADH-like_sf"/>
</dbReference>
<proteinExistence type="inferred from homology"/>
<evidence type="ECO:0000256" key="2">
    <source>
        <dbReference type="ARBA" id="ARBA00008156"/>
    </source>
</evidence>
<dbReference type="PANTHER" id="PTHR32303">
    <property type="entry name" value="QUINOPROTEIN ALCOHOL DEHYDROGENASE (CYTOCHROME C)"/>
    <property type="match status" value="1"/>
</dbReference>
<dbReference type="Pfam" id="PF01011">
    <property type="entry name" value="PQQ"/>
    <property type="match status" value="1"/>
</dbReference>